<dbReference type="Pfam" id="PF09867">
    <property type="entry name" value="TagF_N"/>
    <property type="match status" value="1"/>
</dbReference>
<reference evidence="1" key="1">
    <citation type="journal article" date="2014" name="Int. J. Syst. Evol. Microbiol.">
        <title>Complete genome sequence of Corynebacterium casei LMG S-19264T (=DSM 44701T), isolated from a smear-ripened cheese.</title>
        <authorList>
            <consortium name="US DOE Joint Genome Institute (JGI-PGF)"/>
            <person name="Walter F."/>
            <person name="Albersmeier A."/>
            <person name="Kalinowski J."/>
            <person name="Ruckert C."/>
        </authorList>
    </citation>
    <scope>NUCLEOTIDE SEQUENCE</scope>
    <source>
        <strain evidence="1">KCTC 23732</strain>
    </source>
</reference>
<keyword evidence="2" id="KW-1185">Reference proteome</keyword>
<dbReference type="InterPro" id="IPR017748">
    <property type="entry name" value="TagF"/>
</dbReference>
<gene>
    <name evidence="1" type="ORF">GCM10011450_11250</name>
</gene>
<dbReference type="EMBL" id="BMYS01000005">
    <property type="protein sequence ID" value="GGW83021.1"/>
    <property type="molecule type" value="Genomic_DNA"/>
</dbReference>
<dbReference type="RefSeq" id="WP_169293091.1">
    <property type="nucleotide sequence ID" value="NZ_BAABFY010000055.1"/>
</dbReference>
<dbReference type="NCBIfam" id="TIGR03373">
    <property type="entry name" value="VI_minor_4"/>
    <property type="match status" value="1"/>
</dbReference>
<accession>A0A918MX57</accession>
<evidence type="ECO:0000313" key="1">
    <source>
        <dbReference type="EMBL" id="GGW83021.1"/>
    </source>
</evidence>
<dbReference type="InterPro" id="IPR038225">
    <property type="entry name" value="TagF_sf"/>
</dbReference>
<reference evidence="1" key="2">
    <citation type="submission" date="2020-09" db="EMBL/GenBank/DDBJ databases">
        <authorList>
            <person name="Sun Q."/>
            <person name="Kim S."/>
        </authorList>
    </citation>
    <scope>NUCLEOTIDE SEQUENCE</scope>
    <source>
        <strain evidence="1">KCTC 23732</strain>
    </source>
</reference>
<organism evidence="1 2">
    <name type="scientific">Advenella faeciporci</name>
    <dbReference type="NCBI Taxonomy" id="797535"/>
    <lineage>
        <taxon>Bacteria</taxon>
        <taxon>Pseudomonadati</taxon>
        <taxon>Pseudomonadota</taxon>
        <taxon>Betaproteobacteria</taxon>
        <taxon>Burkholderiales</taxon>
        <taxon>Alcaligenaceae</taxon>
    </lineage>
</organism>
<dbReference type="Gene3D" id="3.40.1730.10">
    <property type="entry name" value="pa0076 domain"/>
    <property type="match status" value="1"/>
</dbReference>
<comment type="caution">
    <text evidence="1">The sequence shown here is derived from an EMBL/GenBank/DDBJ whole genome shotgun (WGS) entry which is preliminary data.</text>
</comment>
<dbReference type="AlphaFoldDB" id="A0A918MX57"/>
<name>A0A918MX57_9BURK</name>
<sequence>MMEMGIDQLASLLGWYGKMPSSGDFVHRRCEPSLINGWHRWLSQGLVCMHGSTLPEAVREYRQAPVWNFLLPAWQDGGVIQMGSIAPSRDRVGREYPLVAVLQIPVASFNRQMIEGSARFYEYLGRQLFRAVSQGLSIAQFEQDIQHARVCLTPMLQRGAGRQTGPASRGGDILAILNAGHEVPPLEKMDDEVCSWPGLSDYFNPYSHNSYWWANQAGGSGQRTLVHGGSLNNTLFNTLFANPSNIKRSSADASL</sequence>
<protein>
    <submittedName>
        <fullName evidence="1">Type VI secretion system protein ImpM</fullName>
    </submittedName>
</protein>
<dbReference type="Proteomes" id="UP000608345">
    <property type="component" value="Unassembled WGS sequence"/>
</dbReference>
<dbReference type="PIRSF" id="PIRSF029287">
    <property type="entry name" value="UCP029287"/>
    <property type="match status" value="1"/>
</dbReference>
<proteinExistence type="predicted"/>
<evidence type="ECO:0000313" key="2">
    <source>
        <dbReference type="Proteomes" id="UP000608345"/>
    </source>
</evidence>